<name>A0AAP0B1K7_9ASPA</name>
<gene>
    <name evidence="1" type="ORF">KSP39_PZI019533</name>
</gene>
<dbReference type="EMBL" id="JBBWWQ010000017">
    <property type="protein sequence ID" value="KAK8923626.1"/>
    <property type="molecule type" value="Genomic_DNA"/>
</dbReference>
<evidence type="ECO:0000313" key="2">
    <source>
        <dbReference type="Proteomes" id="UP001418222"/>
    </source>
</evidence>
<comment type="caution">
    <text evidence="1">The sequence shown here is derived from an EMBL/GenBank/DDBJ whole genome shotgun (WGS) entry which is preliminary data.</text>
</comment>
<keyword evidence="2" id="KW-1185">Reference proteome</keyword>
<dbReference type="AlphaFoldDB" id="A0AAP0B1K7"/>
<protein>
    <submittedName>
        <fullName evidence="1">Uncharacterized protein</fullName>
    </submittedName>
</protein>
<accession>A0AAP0B1K7</accession>
<dbReference type="Proteomes" id="UP001418222">
    <property type="component" value="Unassembled WGS sequence"/>
</dbReference>
<organism evidence="1 2">
    <name type="scientific">Platanthera zijinensis</name>
    <dbReference type="NCBI Taxonomy" id="2320716"/>
    <lineage>
        <taxon>Eukaryota</taxon>
        <taxon>Viridiplantae</taxon>
        <taxon>Streptophyta</taxon>
        <taxon>Embryophyta</taxon>
        <taxon>Tracheophyta</taxon>
        <taxon>Spermatophyta</taxon>
        <taxon>Magnoliopsida</taxon>
        <taxon>Liliopsida</taxon>
        <taxon>Asparagales</taxon>
        <taxon>Orchidaceae</taxon>
        <taxon>Orchidoideae</taxon>
        <taxon>Orchideae</taxon>
        <taxon>Orchidinae</taxon>
        <taxon>Platanthera</taxon>
    </lineage>
</organism>
<reference evidence="1 2" key="1">
    <citation type="journal article" date="2022" name="Nat. Plants">
        <title>Genomes of leafy and leafless Platanthera orchids illuminate the evolution of mycoheterotrophy.</title>
        <authorList>
            <person name="Li M.H."/>
            <person name="Liu K.W."/>
            <person name="Li Z."/>
            <person name="Lu H.C."/>
            <person name="Ye Q.L."/>
            <person name="Zhang D."/>
            <person name="Wang J.Y."/>
            <person name="Li Y.F."/>
            <person name="Zhong Z.M."/>
            <person name="Liu X."/>
            <person name="Yu X."/>
            <person name="Liu D.K."/>
            <person name="Tu X.D."/>
            <person name="Liu B."/>
            <person name="Hao Y."/>
            <person name="Liao X.Y."/>
            <person name="Jiang Y.T."/>
            <person name="Sun W.H."/>
            <person name="Chen J."/>
            <person name="Chen Y.Q."/>
            <person name="Ai Y."/>
            <person name="Zhai J.W."/>
            <person name="Wu S.S."/>
            <person name="Zhou Z."/>
            <person name="Hsiao Y.Y."/>
            <person name="Wu W.L."/>
            <person name="Chen Y.Y."/>
            <person name="Lin Y.F."/>
            <person name="Hsu J.L."/>
            <person name="Li C.Y."/>
            <person name="Wang Z.W."/>
            <person name="Zhao X."/>
            <person name="Zhong W.Y."/>
            <person name="Ma X.K."/>
            <person name="Ma L."/>
            <person name="Huang J."/>
            <person name="Chen G.Z."/>
            <person name="Huang M.Z."/>
            <person name="Huang L."/>
            <person name="Peng D.H."/>
            <person name="Luo Y.B."/>
            <person name="Zou S.Q."/>
            <person name="Chen S.P."/>
            <person name="Lan S."/>
            <person name="Tsai W.C."/>
            <person name="Van de Peer Y."/>
            <person name="Liu Z.J."/>
        </authorList>
    </citation>
    <scope>NUCLEOTIDE SEQUENCE [LARGE SCALE GENOMIC DNA]</scope>
    <source>
        <strain evidence="1">Lor287</strain>
    </source>
</reference>
<evidence type="ECO:0000313" key="1">
    <source>
        <dbReference type="EMBL" id="KAK8923626.1"/>
    </source>
</evidence>
<sequence>MLVIDRGPSSSRGNSFRGVWQSLRDSYSRAKNPKAWILLANHQQGRGSLLQKMFPMSALCASSTSASLTSPLDHRSMALCHLGDGFDRPFPSIQWTEKVCTGDDQLLLQVDRG</sequence>
<proteinExistence type="predicted"/>